<dbReference type="AlphaFoldDB" id="A0A1W2H543"/>
<keyword evidence="1" id="KW-0732">Signal</keyword>
<feature type="signal peptide" evidence="1">
    <location>
        <begin position="1"/>
        <end position="23"/>
    </location>
</feature>
<evidence type="ECO:0000259" key="2">
    <source>
        <dbReference type="Pfam" id="PF12969"/>
    </source>
</evidence>
<dbReference type="InterPro" id="IPR038765">
    <property type="entry name" value="Papain-like_cys_pep_sf"/>
</dbReference>
<organism evidence="3 4">
    <name type="scientific">Aquiflexum balticum DSM 16537</name>
    <dbReference type="NCBI Taxonomy" id="758820"/>
    <lineage>
        <taxon>Bacteria</taxon>
        <taxon>Pseudomonadati</taxon>
        <taxon>Bacteroidota</taxon>
        <taxon>Cytophagia</taxon>
        <taxon>Cytophagales</taxon>
        <taxon>Cyclobacteriaceae</taxon>
        <taxon>Aquiflexum</taxon>
    </lineage>
</organism>
<evidence type="ECO:0000256" key="1">
    <source>
        <dbReference type="SAM" id="SignalP"/>
    </source>
</evidence>
<name>A0A1W2H543_9BACT</name>
<dbReference type="Proteomes" id="UP000192333">
    <property type="component" value="Chromosome I"/>
</dbReference>
<evidence type="ECO:0000313" key="4">
    <source>
        <dbReference type="Proteomes" id="UP000192333"/>
    </source>
</evidence>
<dbReference type="SUPFAM" id="SSF54001">
    <property type="entry name" value="Cysteine proteinases"/>
    <property type="match status" value="1"/>
</dbReference>
<reference evidence="4" key="1">
    <citation type="submission" date="2017-04" db="EMBL/GenBank/DDBJ databases">
        <authorList>
            <person name="Varghese N."/>
            <person name="Submissions S."/>
        </authorList>
    </citation>
    <scope>NUCLEOTIDE SEQUENCE [LARGE SCALE GENOMIC DNA]</scope>
    <source>
        <strain evidence="4">DSM 16537</strain>
    </source>
</reference>
<dbReference type="Gene3D" id="2.60.120.1130">
    <property type="match status" value="1"/>
</dbReference>
<dbReference type="InterPro" id="IPR024618">
    <property type="entry name" value="DUF3857"/>
</dbReference>
<accession>A0A1W2H543</accession>
<gene>
    <name evidence="3" type="ORF">SAMN00777080_2636</name>
</gene>
<feature type="chain" id="PRO_5012754758" description="DUF3857 domain-containing protein" evidence="1">
    <location>
        <begin position="24"/>
        <end position="639"/>
    </location>
</feature>
<protein>
    <recommendedName>
        <fullName evidence="2">DUF3857 domain-containing protein</fullName>
    </recommendedName>
</protein>
<dbReference type="Pfam" id="PF12969">
    <property type="entry name" value="DUF3857"/>
    <property type="match status" value="1"/>
</dbReference>
<evidence type="ECO:0000313" key="3">
    <source>
        <dbReference type="EMBL" id="SMD44021.1"/>
    </source>
</evidence>
<dbReference type="STRING" id="758820.SAMN00777080_2636"/>
<keyword evidence="4" id="KW-1185">Reference proteome</keyword>
<dbReference type="Gene3D" id="2.60.40.3140">
    <property type="match status" value="1"/>
</dbReference>
<dbReference type="Gene3D" id="3.10.620.30">
    <property type="match status" value="1"/>
</dbReference>
<sequence>MKNRNKRRLFLVLVSLIWSSIHAQVNLSDVTPDWFQAPAIIQQRSQEILVNKSGSFLVKIKLISTILKKDGSDLAVLAVGYSSAIKIRNISGNVLDLSGNIIYRSKKSDFEDFSNFSSYAGYNDNRVKILNLKQVNYPYIVEFEYEVEYPNLFYLPDWTPQPNPKIPVQLASTSYSYPKDNKLRFFIKNIADDAFTESEMPDGMIKKTWTLNNLPVFEPEPYVPLNYSGTKFLLASASTFDFDGYKGDLSTWESMGSWIHQLNMGKNNLSDKTKNEVADLIVGVDSEKEKVKLLYEYMQNKTRYVSIQLGIGGFMPFDAATVDSYGYGDCKALSNYMSAILEVANIKSNYALIYGGANNRQFFEEFPANYFNHAILAVPFEKDTVWLECTSQTNPFGYLSDFTSDRFALLITENGGMLAKTPKYGFEENVQIQEGRFIINESGNAEAFIQIRTKGLQIENGNMLSVARISSEEKAKWIQQYLNLPSLEVQKLEFTVHQNDIPEVNVETMLNVRNLANKSGNRLFLQPNQINVFTNSISTSNSTRTNYFQKNLGYRDFDTMVFKLPDGFEIENFPIGVKYTSALGEYETEFIIDGDELTYKRTLEMKDGIYAPELFDNYREFLSQIEKADKTKVVLKKIN</sequence>
<dbReference type="RefSeq" id="WP_084120858.1">
    <property type="nucleotide sequence ID" value="NZ_LT838813.1"/>
</dbReference>
<dbReference type="EMBL" id="LT838813">
    <property type="protein sequence ID" value="SMD44021.1"/>
    <property type="molecule type" value="Genomic_DNA"/>
</dbReference>
<dbReference type="OrthoDB" id="8595007at2"/>
<feature type="domain" description="DUF3857" evidence="2">
    <location>
        <begin position="54"/>
        <end position="216"/>
    </location>
</feature>
<proteinExistence type="predicted"/>